<dbReference type="SUPFAM" id="SSF53300">
    <property type="entry name" value="vWA-like"/>
    <property type="match status" value="1"/>
</dbReference>
<keyword evidence="4" id="KW-0813">Transport</keyword>
<dbReference type="CDD" id="cd01479">
    <property type="entry name" value="Sec24-like"/>
    <property type="match status" value="1"/>
</dbReference>
<dbReference type="InterPro" id="IPR050550">
    <property type="entry name" value="SEC23_SEC24_subfamily"/>
</dbReference>
<dbReference type="InterPro" id="IPR006895">
    <property type="entry name" value="Znf_Sec23_Sec24"/>
</dbReference>
<feature type="compositionally biased region" description="Low complexity" evidence="7">
    <location>
        <begin position="174"/>
        <end position="195"/>
    </location>
</feature>
<dbReference type="SUPFAM" id="SSF81811">
    <property type="entry name" value="Helical domain of Sec23/24"/>
    <property type="match status" value="1"/>
</dbReference>
<feature type="compositionally biased region" description="Pro residues" evidence="7">
    <location>
        <begin position="51"/>
        <end position="60"/>
    </location>
</feature>
<evidence type="ECO:0000256" key="5">
    <source>
        <dbReference type="ARBA" id="ARBA00022927"/>
    </source>
</evidence>
<feature type="domain" description="Sec23/Sec24 helical" evidence="11">
    <location>
        <begin position="963"/>
        <end position="1062"/>
    </location>
</feature>
<dbReference type="Gene3D" id="1.20.120.730">
    <property type="entry name" value="Sec23/Sec24 helical domain"/>
    <property type="match status" value="1"/>
</dbReference>
<dbReference type="FunFam" id="3.40.50.410:FF:000020">
    <property type="entry name" value="protein transport protein Sec24D isoform X1"/>
    <property type="match status" value="1"/>
</dbReference>
<dbReference type="Pfam" id="PF04810">
    <property type="entry name" value="zf-Sec23_Sec24"/>
    <property type="match status" value="1"/>
</dbReference>
<dbReference type="InterPro" id="IPR007123">
    <property type="entry name" value="Gelsolin-like_dom"/>
</dbReference>
<dbReference type="PANTHER" id="PTHR13803:SF4">
    <property type="entry name" value="SECRETORY 24CD, ISOFORM C"/>
    <property type="match status" value="1"/>
</dbReference>
<feature type="region of interest" description="Disordered" evidence="7">
    <location>
        <begin position="377"/>
        <end position="444"/>
    </location>
</feature>
<dbReference type="Pfam" id="PF00626">
    <property type="entry name" value="Gelsolin"/>
    <property type="match status" value="1"/>
</dbReference>
<organism evidence="13 14">
    <name type="scientific">Ridgeia piscesae</name>
    <name type="common">Tubeworm</name>
    <dbReference type="NCBI Taxonomy" id="27915"/>
    <lineage>
        <taxon>Eukaryota</taxon>
        <taxon>Metazoa</taxon>
        <taxon>Spiralia</taxon>
        <taxon>Lophotrochozoa</taxon>
        <taxon>Annelida</taxon>
        <taxon>Polychaeta</taxon>
        <taxon>Sedentaria</taxon>
        <taxon>Canalipalpata</taxon>
        <taxon>Sabellida</taxon>
        <taxon>Siboglinidae</taxon>
        <taxon>Ridgeia</taxon>
    </lineage>
</organism>
<comment type="similarity">
    <text evidence="3">Belongs to the SEC23/SEC24 family. SEC24 subfamily.</text>
</comment>
<feature type="compositionally biased region" description="Pro residues" evidence="7">
    <location>
        <begin position="383"/>
        <end position="398"/>
    </location>
</feature>
<dbReference type="InterPro" id="IPR006900">
    <property type="entry name" value="Sec23/24_helical_dom"/>
</dbReference>
<accession>A0AAD9PCG8</accession>
<feature type="domain" description="Sec23/Sec24 trunk" evidence="10">
    <location>
        <begin position="617"/>
        <end position="861"/>
    </location>
</feature>
<feature type="compositionally biased region" description="Pro residues" evidence="7">
    <location>
        <begin position="92"/>
        <end position="113"/>
    </location>
</feature>
<evidence type="ECO:0000259" key="8">
    <source>
        <dbReference type="Pfam" id="PF00626"/>
    </source>
</evidence>
<evidence type="ECO:0000256" key="3">
    <source>
        <dbReference type="ARBA" id="ARBA00008334"/>
    </source>
</evidence>
<feature type="region of interest" description="Disordered" evidence="7">
    <location>
        <begin position="1"/>
        <end position="246"/>
    </location>
</feature>
<keyword evidence="6" id="KW-0968">Cytoplasmic vesicle</keyword>
<dbReference type="Gene3D" id="2.60.40.1670">
    <property type="entry name" value="beta-sandwich domain of Sec23/24"/>
    <property type="match status" value="1"/>
</dbReference>
<evidence type="ECO:0000259" key="12">
    <source>
        <dbReference type="Pfam" id="PF08033"/>
    </source>
</evidence>
<dbReference type="AlphaFoldDB" id="A0AAD9PCG8"/>
<feature type="compositionally biased region" description="Low complexity" evidence="7">
    <location>
        <begin position="423"/>
        <end position="436"/>
    </location>
</feature>
<dbReference type="InterPro" id="IPR036180">
    <property type="entry name" value="Gelsolin-like_dom_sf"/>
</dbReference>
<evidence type="ECO:0000313" key="13">
    <source>
        <dbReference type="EMBL" id="KAK2192006.1"/>
    </source>
</evidence>
<dbReference type="GO" id="GO:0000149">
    <property type="term" value="F:SNARE binding"/>
    <property type="evidence" value="ECO:0007669"/>
    <property type="project" value="TreeGrafter"/>
</dbReference>
<name>A0AAD9PCG8_RIDPI</name>
<dbReference type="Pfam" id="PF04815">
    <property type="entry name" value="Sec23_helical"/>
    <property type="match status" value="1"/>
</dbReference>
<evidence type="ECO:0000256" key="1">
    <source>
        <dbReference type="ARBA" id="ARBA00004299"/>
    </source>
</evidence>
<dbReference type="GO" id="GO:0008270">
    <property type="term" value="F:zinc ion binding"/>
    <property type="evidence" value="ECO:0007669"/>
    <property type="project" value="InterPro"/>
</dbReference>
<feature type="compositionally biased region" description="Pro residues" evidence="7">
    <location>
        <begin position="159"/>
        <end position="173"/>
    </location>
</feature>
<dbReference type="Pfam" id="PF04811">
    <property type="entry name" value="Sec23_trunk"/>
    <property type="match status" value="1"/>
</dbReference>
<protein>
    <recommendedName>
        <fullName evidence="15">Protein transport protein Sec24C</fullName>
    </recommendedName>
</protein>
<evidence type="ECO:0000259" key="10">
    <source>
        <dbReference type="Pfam" id="PF04811"/>
    </source>
</evidence>
<feature type="domain" description="Gelsolin-like" evidence="8">
    <location>
        <begin position="1083"/>
        <end position="1153"/>
    </location>
</feature>
<proteinExistence type="inferred from homology"/>
<dbReference type="InterPro" id="IPR012990">
    <property type="entry name" value="Beta-sandwich_Sec23_24"/>
</dbReference>
<dbReference type="GO" id="GO:0005789">
    <property type="term" value="C:endoplasmic reticulum membrane"/>
    <property type="evidence" value="ECO:0007669"/>
    <property type="project" value="UniProtKB-SubCell"/>
</dbReference>
<keyword evidence="5" id="KW-0653">Protein transport</keyword>
<evidence type="ECO:0000256" key="6">
    <source>
        <dbReference type="ARBA" id="ARBA00023329"/>
    </source>
</evidence>
<dbReference type="Gene3D" id="3.40.50.410">
    <property type="entry name" value="von Willebrand factor, type A domain"/>
    <property type="match status" value="1"/>
</dbReference>
<dbReference type="GO" id="GO:0070971">
    <property type="term" value="C:endoplasmic reticulum exit site"/>
    <property type="evidence" value="ECO:0007669"/>
    <property type="project" value="TreeGrafter"/>
</dbReference>
<evidence type="ECO:0000259" key="11">
    <source>
        <dbReference type="Pfam" id="PF04815"/>
    </source>
</evidence>
<dbReference type="InterPro" id="IPR036174">
    <property type="entry name" value="Znf_Sec23_Sec24_sf"/>
</dbReference>
<dbReference type="InterPro" id="IPR036465">
    <property type="entry name" value="vWFA_dom_sf"/>
</dbReference>
<evidence type="ECO:0000256" key="4">
    <source>
        <dbReference type="ARBA" id="ARBA00022448"/>
    </source>
</evidence>
<dbReference type="SUPFAM" id="SSF81995">
    <property type="entry name" value="beta-sandwich domain of Sec23/24"/>
    <property type="match status" value="1"/>
</dbReference>
<sequence length="1213" mass="130757">MNPQYMNQNPYGGGFAPPPQQGGLAGGHPQSAGQQAPMRPMFNGQGNTMPHPGPSQPPAPYGNMQQKVGMPPGAVPNGPPSGLGPQGDPYNPGAPPGSYQPPPRPPGQQPMPPQQQYSPVSGANQLPGQMGGLSLSQAPPRPGMPPSSMPGQMGARMPGPAPQGMQPPRPGPPSSMAGMPPGPMSSQPAGAPPMSNAGPPMSNAGPPMSYAGPPMSNAGPPMSNAGPPMSNMGTPMMNAGPPRSNAGPPMSNAGAPMMNAGPPMSNAGPPMSNAGPPMMNAGPPLGGPAMSNAGPPMSNAGPPMSNAGPPMSGPPMSWGGPPMQNAGPLMSGPPMSGPSPMSMTMPPMYGTGSPTPMQQAAPTSNMPPYIAAQHAANAMPPTGYGPPHPGGQPAPPPGGYGQQPPSPGALNCQPPAPGYGQRPMGQSGPVPGQQQQARRLDPDQMPSVIQVIEDDRKNRSGLFQSTIQSSDPPLVTTDFYTEDQGNCNPRLMRSTMYNIPCTADMLKQSHVPFALNISPFAELHPSEKPLPVVDLGELGPIRCNRCKAYMCPYMPFIDGGRRFQCNFCHCHTEVPPEYFAHLDHTGKRMDYYDRPELCLGAYEFIATKDYCRNSELPKPPAFLFMIDVSYNSVKSGLVNLLCSRFKEDVLAHLPKETGFSESEIRVGFVTYAKELHFYNVKSNLAQPQMLVVSDIQDVFVPLLDGFMVKLSESEAVIDSLLSQIPQMFADSRETEVILGPVIQAGVDALKSAECCGKLFVFHTTMPLAEAPGKLKNRDDRKLLGTEKEKTILAPQSGFYTKLGQECVAVGCGVDLFLFPNSYTDVATIAEVPRLTGGTLYKYSYFQADLDGERFLTDLTSQVKKSVAFDAIMRVRTSTGIRATDFYGNFYMSNTTDVELGAMDSDKSVTVEIRHDDKLNEAEGATVQAACLYTNVIGQRRLRVLNLSFNCCMQLADMFRSCELDTVINVMSKQGIRQTLNGTPKMVRETITNQCAQILACYRKNCATPSSAGQLILPECMKLLPVYTNCVIKSNILQGGADLTTDDRSYLMHLVNAMPVIDSACFFYPRLLPLHDVDMNSDSLPTAIRCSYERINDVGVYLLENGLVMYLWIGINVSHDWLQGVFGVQSAAQVDIDKTTLQHLDNPLSRRICDIIEKVRSQRHRYMKLTIVRQRDKLEPLFQQYLMEDRSSNGSASYVDYLCHIHKEIRNLLS</sequence>
<evidence type="ECO:0000259" key="9">
    <source>
        <dbReference type="Pfam" id="PF04810"/>
    </source>
</evidence>
<dbReference type="InterPro" id="IPR036175">
    <property type="entry name" value="Sec23/24_helical_dom_sf"/>
</dbReference>
<evidence type="ECO:0000256" key="2">
    <source>
        <dbReference type="ARBA" id="ARBA00004397"/>
    </source>
</evidence>
<evidence type="ECO:0000256" key="7">
    <source>
        <dbReference type="SAM" id="MobiDB-lite"/>
    </source>
</evidence>
<dbReference type="Gene3D" id="2.30.30.380">
    <property type="entry name" value="Zn-finger domain of Sec23/24"/>
    <property type="match status" value="1"/>
</dbReference>
<dbReference type="Proteomes" id="UP001209878">
    <property type="component" value="Unassembled WGS sequence"/>
</dbReference>
<dbReference type="InterPro" id="IPR006896">
    <property type="entry name" value="Sec23/24_trunk_dom"/>
</dbReference>
<keyword evidence="14" id="KW-1185">Reference proteome</keyword>
<dbReference type="SUPFAM" id="SSF82754">
    <property type="entry name" value="C-terminal, gelsolin-like domain of Sec23/24"/>
    <property type="match status" value="1"/>
</dbReference>
<dbReference type="GO" id="GO:0030127">
    <property type="term" value="C:COPII vesicle coat"/>
    <property type="evidence" value="ECO:0007669"/>
    <property type="project" value="InterPro"/>
</dbReference>
<gene>
    <name evidence="13" type="ORF">NP493_41g05028</name>
</gene>
<evidence type="ECO:0008006" key="15">
    <source>
        <dbReference type="Google" id="ProtNLM"/>
    </source>
</evidence>
<feature type="compositionally biased region" description="Low complexity" evidence="7">
    <location>
        <begin position="149"/>
        <end position="158"/>
    </location>
</feature>
<dbReference type="InterPro" id="IPR029006">
    <property type="entry name" value="ADF-H/Gelsolin-like_dom_sf"/>
</dbReference>
<dbReference type="Gene3D" id="3.40.20.10">
    <property type="entry name" value="Severin"/>
    <property type="match status" value="1"/>
</dbReference>
<feature type="compositionally biased region" description="Pro residues" evidence="7">
    <location>
        <begin position="139"/>
        <end position="148"/>
    </location>
</feature>
<dbReference type="EMBL" id="JAODUO010000041">
    <property type="protein sequence ID" value="KAK2192006.1"/>
    <property type="molecule type" value="Genomic_DNA"/>
</dbReference>
<comment type="subcellular location">
    <subcellularLocation>
        <location evidence="1">Cytoplasmic vesicle</location>
        <location evidence="1">COPII-coated vesicle membrane</location>
        <topology evidence="1">Peripheral membrane protein</topology>
        <orientation evidence="1">Cytoplasmic side</orientation>
    </subcellularLocation>
    <subcellularLocation>
        <location evidence="2">Endoplasmic reticulum membrane</location>
        <topology evidence="2">Peripheral membrane protein</topology>
        <orientation evidence="2">Cytoplasmic side</orientation>
    </subcellularLocation>
</comment>
<dbReference type="PANTHER" id="PTHR13803">
    <property type="entry name" value="SEC24-RELATED PROTEIN"/>
    <property type="match status" value="1"/>
</dbReference>
<feature type="domain" description="Sec23/Sec24 beta-sandwich" evidence="12">
    <location>
        <begin position="867"/>
        <end position="950"/>
    </location>
</feature>
<dbReference type="GO" id="GO:0006886">
    <property type="term" value="P:intracellular protein transport"/>
    <property type="evidence" value="ECO:0007669"/>
    <property type="project" value="InterPro"/>
</dbReference>
<dbReference type="GO" id="GO:0090110">
    <property type="term" value="P:COPII-coated vesicle cargo loading"/>
    <property type="evidence" value="ECO:0007669"/>
    <property type="project" value="TreeGrafter"/>
</dbReference>
<comment type="caution">
    <text evidence="13">The sequence shown here is derived from an EMBL/GenBank/DDBJ whole genome shotgun (WGS) entry which is preliminary data.</text>
</comment>
<dbReference type="SUPFAM" id="SSF82919">
    <property type="entry name" value="Zn-finger domain of Sec23/24"/>
    <property type="match status" value="1"/>
</dbReference>
<dbReference type="InterPro" id="IPR041742">
    <property type="entry name" value="Sec24-like_trunk_dom"/>
</dbReference>
<dbReference type="Pfam" id="PF08033">
    <property type="entry name" value="Sec23_BS"/>
    <property type="match status" value="1"/>
</dbReference>
<feature type="domain" description="Zinc finger Sec23/Sec24-type" evidence="9">
    <location>
        <begin position="540"/>
        <end position="578"/>
    </location>
</feature>
<evidence type="ECO:0000313" key="14">
    <source>
        <dbReference type="Proteomes" id="UP001209878"/>
    </source>
</evidence>
<reference evidence="13" key="1">
    <citation type="journal article" date="2023" name="Mol. Biol. Evol.">
        <title>Third-Generation Sequencing Reveals the Adaptive Role of the Epigenome in Three Deep-Sea Polychaetes.</title>
        <authorList>
            <person name="Perez M."/>
            <person name="Aroh O."/>
            <person name="Sun Y."/>
            <person name="Lan Y."/>
            <person name="Juniper S.K."/>
            <person name="Young C.R."/>
            <person name="Angers B."/>
            <person name="Qian P.Y."/>
        </authorList>
    </citation>
    <scope>NUCLEOTIDE SEQUENCE</scope>
    <source>
        <strain evidence="13">R07B-5</strain>
    </source>
</reference>